<sequence>MNRPKLVALIGLAVAVIAIVLAMLNQRDETKDMEAQIPPPPGPATRAAIAELGEPSFDVVRIDAGGDAVIAGRARPGARVTVIDGTQELGQVTADGRGEWVLLPPGPLPPGSRELRLKAVNPDGSLSESGETVVLVVPPRGQGTALAIKSGRDGSSRILQGPNAAAAPSGLSLDIIDHNDKGRMTVSGRAPNGARINLYLDNGLLGRASADAEGNWRVSAALPPGKGTHLLRADQVDDKGKVLARVEASWTRGEETTLKGGSTVTVLQGNSLWRIARRLYGQGMAYTVIFEANRDHIKDPDRIYPGQVFSVPAK</sequence>
<dbReference type="CDD" id="cd00118">
    <property type="entry name" value="LysM"/>
    <property type="match status" value="1"/>
</dbReference>
<protein>
    <recommendedName>
        <fullName evidence="1">LysM domain-containing protein</fullName>
    </recommendedName>
</protein>
<dbReference type="Gene3D" id="3.10.350.10">
    <property type="entry name" value="LysM domain"/>
    <property type="match status" value="1"/>
</dbReference>
<dbReference type="SMART" id="SM00257">
    <property type="entry name" value="LysM"/>
    <property type="match status" value="1"/>
</dbReference>
<evidence type="ECO:0000259" key="1">
    <source>
        <dbReference type="PROSITE" id="PS51782"/>
    </source>
</evidence>
<accession>Q2W9R5</accession>
<feature type="domain" description="LysM" evidence="1">
    <location>
        <begin position="262"/>
        <end position="311"/>
    </location>
</feature>
<gene>
    <name evidence="2" type="ordered locus">amb0606</name>
</gene>
<dbReference type="EMBL" id="AP007255">
    <property type="protein sequence ID" value="BAE49410.1"/>
    <property type="molecule type" value="Genomic_DNA"/>
</dbReference>
<dbReference type="InterPro" id="IPR052196">
    <property type="entry name" value="Bact_Kbp"/>
</dbReference>
<dbReference type="STRING" id="342108.amb0606"/>
<evidence type="ECO:0000313" key="3">
    <source>
        <dbReference type="Proteomes" id="UP000007058"/>
    </source>
</evidence>
<dbReference type="InterPro" id="IPR036779">
    <property type="entry name" value="LysM_dom_sf"/>
</dbReference>
<dbReference type="Proteomes" id="UP000007058">
    <property type="component" value="Chromosome"/>
</dbReference>
<proteinExistence type="predicted"/>
<dbReference type="Pfam" id="PF01476">
    <property type="entry name" value="LysM"/>
    <property type="match status" value="1"/>
</dbReference>
<dbReference type="Gene3D" id="2.60.40.10">
    <property type="entry name" value="Immunoglobulins"/>
    <property type="match status" value="2"/>
</dbReference>
<dbReference type="AlphaFoldDB" id="Q2W9R5"/>
<dbReference type="PANTHER" id="PTHR34700">
    <property type="entry name" value="POTASSIUM BINDING PROTEIN KBP"/>
    <property type="match status" value="1"/>
</dbReference>
<dbReference type="RefSeq" id="WP_011383049.1">
    <property type="nucleotide sequence ID" value="NC_007626.1"/>
</dbReference>
<dbReference type="InterPro" id="IPR013783">
    <property type="entry name" value="Ig-like_fold"/>
</dbReference>
<name>Q2W9R5_PARM1</name>
<reference evidence="2 3" key="1">
    <citation type="journal article" date="2005" name="DNA Res.">
        <title>Complete genome sequence of the facultative anaerobic magnetotactic bacterium Magnetospirillum sp. strain AMB-1.</title>
        <authorList>
            <person name="Matsunaga T."/>
            <person name="Okamura Y."/>
            <person name="Fukuda Y."/>
            <person name="Wahyudi A.T."/>
            <person name="Murase Y."/>
            <person name="Takeyama H."/>
        </authorList>
    </citation>
    <scope>NUCLEOTIDE SEQUENCE [LARGE SCALE GENOMIC DNA]</scope>
    <source>
        <strain evidence="3">ATCC 700264 / AMB-1</strain>
    </source>
</reference>
<dbReference type="KEGG" id="mag:amb0606"/>
<organism evidence="2 3">
    <name type="scientific">Paramagnetospirillum magneticum (strain ATCC 700264 / AMB-1)</name>
    <name type="common">Magnetospirillum magneticum</name>
    <dbReference type="NCBI Taxonomy" id="342108"/>
    <lineage>
        <taxon>Bacteria</taxon>
        <taxon>Pseudomonadati</taxon>
        <taxon>Pseudomonadota</taxon>
        <taxon>Alphaproteobacteria</taxon>
        <taxon>Rhodospirillales</taxon>
        <taxon>Magnetospirillaceae</taxon>
        <taxon>Paramagnetospirillum</taxon>
    </lineage>
</organism>
<dbReference type="HOGENOM" id="CLU_766436_0_0_5"/>
<dbReference type="InterPro" id="IPR018392">
    <property type="entry name" value="LysM"/>
</dbReference>
<dbReference type="PANTHER" id="PTHR34700:SF4">
    <property type="entry name" value="PHAGE-LIKE ELEMENT PBSX PROTEIN XKDP"/>
    <property type="match status" value="1"/>
</dbReference>
<dbReference type="OrthoDB" id="370541at2"/>
<keyword evidence="3" id="KW-1185">Reference proteome</keyword>
<evidence type="ECO:0000313" key="2">
    <source>
        <dbReference type="EMBL" id="BAE49410.1"/>
    </source>
</evidence>
<dbReference type="PROSITE" id="PS51782">
    <property type="entry name" value="LYSM"/>
    <property type="match status" value="1"/>
</dbReference>